<dbReference type="PANTHER" id="PTHR43022">
    <property type="entry name" value="PROTEIN SMF"/>
    <property type="match status" value="1"/>
</dbReference>
<dbReference type="AlphaFoldDB" id="A0A964E2X1"/>
<dbReference type="PANTHER" id="PTHR43022:SF1">
    <property type="entry name" value="PROTEIN SMF"/>
    <property type="match status" value="1"/>
</dbReference>
<evidence type="ECO:0000313" key="5">
    <source>
        <dbReference type="Proteomes" id="UP000721844"/>
    </source>
</evidence>
<sequence length="367" mass="37700">MRLARTEGVGPIGYARLLGRFGNAAAVLEALPGLARTAGRARLSIPSRAATEDEIAATVKRGGQFLTLGDPDYPALLALLPDAPPVLVVLGDIRHLSGRSVGVVGGRNASLNGQHIAASLSADLASQGVTIVSGMARGIDGAAHEAALGKAGGVTVAAVATGIDRPYPPQHEDLQARIAAQGAVVTEAPLGTEPQARHFPRRNRIIAGLSLGVVVVEAARQSGSLITARLALEAGREVFAVPGSPLDPRSQGSNDLIRRGAMLTETAEDVLGALPQGPDDFSFSQARTIIAETLREEPPPPPAEAGKIRSALLAVLGPAPTSVDDLLRHCQFTTRAALVATLLDLELGGFVESLPGNRVALIANQGG</sequence>
<reference evidence="4 5" key="1">
    <citation type="journal article" date="2021" name="Microorganisms">
        <title>Acidisoma silvae sp. nov. and Acidisomacellulosilytica sp. nov., Two Acidophilic Bacteria Isolated from Decaying Wood, Hydrolyzing Cellulose and Producing Poly-3-hydroxybutyrate.</title>
        <authorList>
            <person name="Mieszkin S."/>
            <person name="Pouder E."/>
            <person name="Uroz S."/>
            <person name="Simon-Colin C."/>
            <person name="Alain K."/>
        </authorList>
    </citation>
    <scope>NUCLEOTIDE SEQUENCE [LARGE SCALE GENOMIC DNA]</scope>
    <source>
        <strain evidence="4 5">HW T5.17</strain>
    </source>
</reference>
<dbReference type="InterPro" id="IPR057666">
    <property type="entry name" value="DrpA_SLOG"/>
</dbReference>
<evidence type="ECO:0000256" key="1">
    <source>
        <dbReference type="ARBA" id="ARBA00006525"/>
    </source>
</evidence>
<evidence type="ECO:0000259" key="3">
    <source>
        <dbReference type="Pfam" id="PF17782"/>
    </source>
</evidence>
<dbReference type="Gene3D" id="1.10.10.10">
    <property type="entry name" value="Winged helix-like DNA-binding domain superfamily/Winged helix DNA-binding domain"/>
    <property type="match status" value="1"/>
</dbReference>
<dbReference type="InterPro" id="IPR041614">
    <property type="entry name" value="DprA_WH"/>
</dbReference>
<dbReference type="SUPFAM" id="SSF102405">
    <property type="entry name" value="MCP/YpsA-like"/>
    <property type="match status" value="1"/>
</dbReference>
<dbReference type="InterPro" id="IPR036388">
    <property type="entry name" value="WH-like_DNA-bd_sf"/>
</dbReference>
<proteinExistence type="inferred from homology"/>
<dbReference type="Pfam" id="PF17782">
    <property type="entry name" value="WHD_DprA"/>
    <property type="match status" value="1"/>
</dbReference>
<comment type="similarity">
    <text evidence="1">Belongs to the DprA/Smf family.</text>
</comment>
<protein>
    <submittedName>
        <fullName evidence="4">DNA-protecting protein DprA</fullName>
    </submittedName>
</protein>
<keyword evidence="5" id="KW-1185">Reference proteome</keyword>
<gene>
    <name evidence="4" type="primary">dprA</name>
    <name evidence="4" type="ORF">ACELLULO517_06390</name>
</gene>
<feature type="domain" description="Smf/DprA SLOG" evidence="2">
    <location>
        <begin position="64"/>
        <end position="273"/>
    </location>
</feature>
<dbReference type="NCBIfam" id="TIGR00732">
    <property type="entry name" value="dprA"/>
    <property type="match status" value="1"/>
</dbReference>
<accession>A0A964E2X1</accession>
<organism evidence="4 5">
    <name type="scientific">Acidisoma cellulosilyticum</name>
    <dbReference type="NCBI Taxonomy" id="2802395"/>
    <lineage>
        <taxon>Bacteria</taxon>
        <taxon>Pseudomonadati</taxon>
        <taxon>Pseudomonadota</taxon>
        <taxon>Alphaproteobacteria</taxon>
        <taxon>Acetobacterales</taxon>
        <taxon>Acidocellaceae</taxon>
        <taxon>Acidisoma</taxon>
    </lineage>
</organism>
<dbReference type="Proteomes" id="UP000721844">
    <property type="component" value="Unassembled WGS sequence"/>
</dbReference>
<comment type="caution">
    <text evidence="4">The sequence shown here is derived from an EMBL/GenBank/DDBJ whole genome shotgun (WGS) entry which is preliminary data.</text>
</comment>
<dbReference type="EMBL" id="JAESVA010000002">
    <property type="protein sequence ID" value="MCB8879856.1"/>
    <property type="molecule type" value="Genomic_DNA"/>
</dbReference>
<name>A0A964E2X1_9PROT</name>
<dbReference type="Gene3D" id="3.40.50.450">
    <property type="match status" value="1"/>
</dbReference>
<evidence type="ECO:0000313" key="4">
    <source>
        <dbReference type="EMBL" id="MCB8879856.1"/>
    </source>
</evidence>
<dbReference type="GO" id="GO:0009294">
    <property type="term" value="P:DNA-mediated transformation"/>
    <property type="evidence" value="ECO:0007669"/>
    <property type="project" value="InterPro"/>
</dbReference>
<dbReference type="Pfam" id="PF21102">
    <property type="entry name" value="DprA_N"/>
    <property type="match status" value="1"/>
</dbReference>
<dbReference type="InterPro" id="IPR003488">
    <property type="entry name" value="DprA"/>
</dbReference>
<evidence type="ECO:0000259" key="2">
    <source>
        <dbReference type="Pfam" id="PF02481"/>
    </source>
</evidence>
<feature type="domain" description="DprA winged helix" evidence="3">
    <location>
        <begin position="296"/>
        <end position="357"/>
    </location>
</feature>
<dbReference type="Pfam" id="PF02481">
    <property type="entry name" value="DNA_processg_A"/>
    <property type="match status" value="1"/>
</dbReference>